<evidence type="ECO:0000256" key="7">
    <source>
        <dbReference type="SAM" id="Phobius"/>
    </source>
</evidence>
<evidence type="ECO:0000256" key="3">
    <source>
        <dbReference type="ARBA" id="ARBA00022475"/>
    </source>
</evidence>
<evidence type="ECO:0000256" key="4">
    <source>
        <dbReference type="ARBA" id="ARBA00022692"/>
    </source>
</evidence>
<keyword evidence="9" id="KW-1185">Reference proteome</keyword>
<evidence type="ECO:0000256" key="6">
    <source>
        <dbReference type="ARBA" id="ARBA00023136"/>
    </source>
</evidence>
<feature type="transmembrane region" description="Helical" evidence="7">
    <location>
        <begin position="119"/>
        <end position="140"/>
    </location>
</feature>
<accession>A0ABT8EEN2</accession>
<dbReference type="InterPro" id="IPR052518">
    <property type="entry name" value="CHR_Transporter"/>
</dbReference>
<dbReference type="RefSeq" id="WP_266124634.1">
    <property type="nucleotide sequence ID" value="NZ_JAJHNU010000001.1"/>
</dbReference>
<sequence length="194" mass="20841">MTDSDHQDPAALPSLWEIFLIFARIGVSSFGGGLSGWLMREFVTRRRLLSEADFLSGLALSQGLPGINVVNLSIWIGYRLRGGPGAAIASLGMIVPPMVVAILMVIILEQIGPSEHIRLLLAGIAAAALGLALEMGVRSARFVIRDFLPSVIMVGVFVCIVFLQLSLIKVVLVFAPLSILQAWLKLGPQEADKP</sequence>
<proteinExistence type="inferred from homology"/>
<dbReference type="PANTHER" id="PTHR43663">
    <property type="entry name" value="CHROMATE TRANSPORT PROTEIN-RELATED"/>
    <property type="match status" value="1"/>
</dbReference>
<comment type="similarity">
    <text evidence="2">Belongs to the chromate ion transporter (CHR) (TC 2.A.51) family.</text>
</comment>
<keyword evidence="4 7" id="KW-0812">Transmembrane</keyword>
<dbReference type="PANTHER" id="PTHR43663:SF1">
    <property type="entry name" value="CHROMATE TRANSPORTER"/>
    <property type="match status" value="1"/>
</dbReference>
<dbReference type="Proteomes" id="UP001168613">
    <property type="component" value="Unassembled WGS sequence"/>
</dbReference>
<evidence type="ECO:0000256" key="5">
    <source>
        <dbReference type="ARBA" id="ARBA00022989"/>
    </source>
</evidence>
<evidence type="ECO:0000256" key="2">
    <source>
        <dbReference type="ARBA" id="ARBA00005262"/>
    </source>
</evidence>
<keyword evidence="6 7" id="KW-0472">Membrane</keyword>
<dbReference type="InterPro" id="IPR003370">
    <property type="entry name" value="Chromate_transpt"/>
</dbReference>
<dbReference type="Pfam" id="PF02417">
    <property type="entry name" value="Chromate_transp"/>
    <property type="match status" value="1"/>
</dbReference>
<comment type="subcellular location">
    <subcellularLocation>
        <location evidence="1">Cell membrane</location>
        <topology evidence="1">Multi-pass membrane protein</topology>
    </subcellularLocation>
</comment>
<keyword evidence="3" id="KW-1003">Cell membrane</keyword>
<feature type="transmembrane region" description="Helical" evidence="7">
    <location>
        <begin position="152"/>
        <end position="175"/>
    </location>
</feature>
<evidence type="ECO:0000313" key="9">
    <source>
        <dbReference type="Proteomes" id="UP001168613"/>
    </source>
</evidence>
<protein>
    <submittedName>
        <fullName evidence="8">Chromate transporter</fullName>
    </submittedName>
</protein>
<comment type="caution">
    <text evidence="8">The sequence shown here is derived from an EMBL/GenBank/DDBJ whole genome shotgun (WGS) entry which is preliminary data.</text>
</comment>
<evidence type="ECO:0000256" key="1">
    <source>
        <dbReference type="ARBA" id="ARBA00004651"/>
    </source>
</evidence>
<evidence type="ECO:0000313" key="8">
    <source>
        <dbReference type="EMBL" id="MDN4119719.1"/>
    </source>
</evidence>
<reference evidence="8" key="1">
    <citation type="submission" date="2021-11" db="EMBL/GenBank/DDBJ databases">
        <title>Draft genome sequence of Alcaligenes endophyticus type strain CCUG 75668T.</title>
        <authorList>
            <person name="Salva-Serra F."/>
            <person name="Duran R.E."/>
            <person name="Seeger M."/>
            <person name="Moore E.R.B."/>
            <person name="Jaen-Luchoro D."/>
        </authorList>
    </citation>
    <scope>NUCLEOTIDE SEQUENCE</scope>
    <source>
        <strain evidence="8">CCUG 75668</strain>
    </source>
</reference>
<name>A0ABT8EEN2_9BURK</name>
<gene>
    <name evidence="8" type="ORF">LMS43_00300</name>
</gene>
<feature type="transmembrane region" description="Helical" evidence="7">
    <location>
        <begin position="58"/>
        <end position="78"/>
    </location>
</feature>
<feature type="transmembrane region" description="Helical" evidence="7">
    <location>
        <begin position="18"/>
        <end position="38"/>
    </location>
</feature>
<organism evidence="8 9">
    <name type="scientific">Alcaligenes endophyticus</name>
    <dbReference type="NCBI Taxonomy" id="1929088"/>
    <lineage>
        <taxon>Bacteria</taxon>
        <taxon>Pseudomonadati</taxon>
        <taxon>Pseudomonadota</taxon>
        <taxon>Betaproteobacteria</taxon>
        <taxon>Burkholderiales</taxon>
        <taxon>Alcaligenaceae</taxon>
        <taxon>Alcaligenes</taxon>
    </lineage>
</organism>
<feature type="transmembrane region" description="Helical" evidence="7">
    <location>
        <begin position="84"/>
        <end position="107"/>
    </location>
</feature>
<dbReference type="EMBL" id="JAJHNU010000001">
    <property type="protein sequence ID" value="MDN4119719.1"/>
    <property type="molecule type" value="Genomic_DNA"/>
</dbReference>
<keyword evidence="5 7" id="KW-1133">Transmembrane helix</keyword>